<dbReference type="HAMAP" id="MF_00108">
    <property type="entry name" value="IspD"/>
    <property type="match status" value="1"/>
</dbReference>
<dbReference type="FunFam" id="3.90.550.10:FF:000003">
    <property type="entry name" value="2-C-methyl-D-erythritol 4-phosphate cytidylyltransferase"/>
    <property type="match status" value="1"/>
</dbReference>
<evidence type="ECO:0000313" key="9">
    <source>
        <dbReference type="Proteomes" id="UP000521032"/>
    </source>
</evidence>
<feature type="site" description="Transition state stabilizer" evidence="7">
    <location>
        <position position="15"/>
    </location>
</feature>
<dbReference type="PANTHER" id="PTHR32125:SF4">
    <property type="entry name" value="2-C-METHYL-D-ERYTHRITOL 4-PHOSPHATE CYTIDYLYLTRANSFERASE, CHLOROPLASTIC"/>
    <property type="match status" value="1"/>
</dbReference>
<dbReference type="CDD" id="cd02516">
    <property type="entry name" value="CDP-ME_synthetase"/>
    <property type="match status" value="1"/>
</dbReference>
<dbReference type="Pfam" id="PF01128">
    <property type="entry name" value="IspD"/>
    <property type="match status" value="1"/>
</dbReference>
<dbReference type="Gene3D" id="3.90.550.10">
    <property type="entry name" value="Spore Coat Polysaccharide Biosynthesis Protein SpsA, Chain A"/>
    <property type="match status" value="1"/>
</dbReference>
<proteinExistence type="inferred from homology"/>
<accession>A0A6V7R048</accession>
<evidence type="ECO:0000313" key="8">
    <source>
        <dbReference type="EMBL" id="CAD2070691.1"/>
    </source>
</evidence>
<dbReference type="InterPro" id="IPR050088">
    <property type="entry name" value="IspD/TarI_cytidylyltransf_bact"/>
</dbReference>
<sequence>MNYSVVIPAAGMGKRMKLGYNKILHEVLGKPIIHHTVSIFEKDPDCTEIHLAASKDEIKELEAILSSFKKVKGIYEGGKERQDSIYNALVHVENREFVMVHDGARPLLDSATLNRIKASLKEKDAVICGVPVKSTLKTVVDGVVTETIDRSSTFEVHTPQAFCYNLLMDAYRNAREKNLVVTDDSMMVEALGEKVHVVLSNYNNIKVTTREDLAVLNILLGSE</sequence>
<dbReference type="GO" id="GO:0019288">
    <property type="term" value="P:isopentenyl diphosphate biosynthetic process, methylerythritol 4-phosphate pathway"/>
    <property type="evidence" value="ECO:0007669"/>
    <property type="project" value="UniProtKB-UniRule"/>
</dbReference>
<dbReference type="InterPro" id="IPR018294">
    <property type="entry name" value="ISPD_synthase_CS"/>
</dbReference>
<gene>
    <name evidence="7 8" type="primary">ispD</name>
    <name evidence="8" type="ORF">JEOSCH030_00067</name>
</gene>
<keyword evidence="9" id="KW-1185">Reference proteome</keyword>
<dbReference type="UniPathway" id="UPA00056">
    <property type="reaction ID" value="UER00093"/>
</dbReference>
<feature type="site" description="Positions MEP for the nucleophilic attack" evidence="7">
    <location>
        <position position="150"/>
    </location>
</feature>
<name>A0A6V7R048_9BACL</name>
<dbReference type="PROSITE" id="PS01295">
    <property type="entry name" value="ISPD"/>
    <property type="match status" value="1"/>
</dbReference>
<evidence type="ECO:0000256" key="4">
    <source>
        <dbReference type="ARBA" id="ARBA00022679"/>
    </source>
</evidence>
<dbReference type="SUPFAM" id="SSF53448">
    <property type="entry name" value="Nucleotide-diphospho-sugar transferases"/>
    <property type="match status" value="1"/>
</dbReference>
<evidence type="ECO:0000256" key="5">
    <source>
        <dbReference type="ARBA" id="ARBA00022695"/>
    </source>
</evidence>
<comment type="catalytic activity">
    <reaction evidence="1 7">
        <text>2-C-methyl-D-erythritol 4-phosphate + CTP + H(+) = 4-CDP-2-C-methyl-D-erythritol + diphosphate</text>
        <dbReference type="Rhea" id="RHEA:13429"/>
        <dbReference type="ChEBI" id="CHEBI:15378"/>
        <dbReference type="ChEBI" id="CHEBI:33019"/>
        <dbReference type="ChEBI" id="CHEBI:37563"/>
        <dbReference type="ChEBI" id="CHEBI:57823"/>
        <dbReference type="ChEBI" id="CHEBI:58262"/>
        <dbReference type="EC" id="2.7.7.60"/>
    </reaction>
</comment>
<evidence type="ECO:0000256" key="6">
    <source>
        <dbReference type="ARBA" id="ARBA00023229"/>
    </source>
</evidence>
<feature type="site" description="Transition state stabilizer" evidence="7">
    <location>
        <position position="22"/>
    </location>
</feature>
<dbReference type="RefSeq" id="WP_186084374.1">
    <property type="nucleotide sequence ID" value="NZ_BMDB01000003.1"/>
</dbReference>
<dbReference type="AlphaFoldDB" id="A0A6V7R048"/>
<organism evidence="8 9">
    <name type="scientific">Phocicoccus schoeneichii</name>
    <dbReference type="NCBI Taxonomy" id="1812261"/>
    <lineage>
        <taxon>Bacteria</taxon>
        <taxon>Bacillati</taxon>
        <taxon>Bacillota</taxon>
        <taxon>Bacilli</taxon>
        <taxon>Bacillales</taxon>
        <taxon>Salinicoccaceae</taxon>
        <taxon>Phocicoccus</taxon>
    </lineage>
</organism>
<comment type="similarity">
    <text evidence="3 7">Belongs to the IspD/TarI cytidylyltransferase family. IspD subfamily.</text>
</comment>
<feature type="site" description="Positions MEP for the nucleophilic attack" evidence="7">
    <location>
        <position position="206"/>
    </location>
</feature>
<comment type="function">
    <text evidence="7">Catalyzes the formation of 4-diphosphocytidyl-2-C-methyl-D-erythritol from CTP and 2-C-methyl-D-erythritol 4-phosphate (MEP).</text>
</comment>
<comment type="pathway">
    <text evidence="2 7">Isoprenoid biosynthesis; isopentenyl diphosphate biosynthesis via DXP pathway; isopentenyl diphosphate from 1-deoxy-D-xylulose 5-phosphate: step 2/6.</text>
</comment>
<dbReference type="NCBIfam" id="TIGR00453">
    <property type="entry name" value="ispD"/>
    <property type="match status" value="1"/>
</dbReference>
<evidence type="ECO:0000256" key="2">
    <source>
        <dbReference type="ARBA" id="ARBA00004787"/>
    </source>
</evidence>
<comment type="caution">
    <text evidence="8">The sequence shown here is derived from an EMBL/GenBank/DDBJ whole genome shotgun (WGS) entry which is preliminary data.</text>
</comment>
<protein>
    <recommendedName>
        <fullName evidence="7">2-C-methyl-D-erythritol 4-phosphate cytidylyltransferase</fullName>
        <ecNumber evidence="7">2.7.7.60</ecNumber>
    </recommendedName>
    <alternativeName>
        <fullName evidence="7">4-diphosphocytidyl-2C-methyl-D-erythritol synthase</fullName>
    </alternativeName>
    <alternativeName>
        <fullName evidence="7">MEP cytidylyltransferase</fullName>
        <shortName evidence="7">MCT</shortName>
    </alternativeName>
</protein>
<dbReference type="InterPro" id="IPR034683">
    <property type="entry name" value="IspD/TarI"/>
</dbReference>
<dbReference type="InterPro" id="IPR001228">
    <property type="entry name" value="IspD"/>
</dbReference>
<evidence type="ECO:0000256" key="7">
    <source>
        <dbReference type="HAMAP-Rule" id="MF_00108"/>
    </source>
</evidence>
<keyword evidence="5 7" id="KW-0548">Nucleotidyltransferase</keyword>
<keyword evidence="6 7" id="KW-0414">Isoprene biosynthesis</keyword>
<dbReference type="EC" id="2.7.7.60" evidence="7"/>
<dbReference type="Proteomes" id="UP000521032">
    <property type="component" value="Unassembled WGS sequence"/>
</dbReference>
<dbReference type="InterPro" id="IPR029044">
    <property type="entry name" value="Nucleotide-diphossugar_trans"/>
</dbReference>
<dbReference type="PANTHER" id="PTHR32125">
    <property type="entry name" value="2-C-METHYL-D-ERYTHRITOL 4-PHOSPHATE CYTIDYLYLTRANSFERASE, CHLOROPLASTIC"/>
    <property type="match status" value="1"/>
</dbReference>
<dbReference type="GO" id="GO:0050518">
    <property type="term" value="F:2-C-methyl-D-erythritol 4-phosphate cytidylyltransferase activity"/>
    <property type="evidence" value="ECO:0007669"/>
    <property type="project" value="UniProtKB-UniRule"/>
</dbReference>
<evidence type="ECO:0000256" key="1">
    <source>
        <dbReference type="ARBA" id="ARBA00001282"/>
    </source>
</evidence>
<keyword evidence="4 7" id="KW-0808">Transferase</keyword>
<dbReference type="EMBL" id="CAJEWE010000003">
    <property type="protein sequence ID" value="CAD2070691.1"/>
    <property type="molecule type" value="Genomic_DNA"/>
</dbReference>
<reference evidence="8 9" key="1">
    <citation type="submission" date="2020-07" db="EMBL/GenBank/DDBJ databases">
        <authorList>
            <person name="Criscuolo A."/>
        </authorList>
    </citation>
    <scope>NUCLEOTIDE SEQUENCE [LARGE SCALE GENOMIC DNA]</scope>
    <source>
        <strain evidence="9">CIP 111030</strain>
    </source>
</reference>
<evidence type="ECO:0000256" key="3">
    <source>
        <dbReference type="ARBA" id="ARBA00009789"/>
    </source>
</evidence>